<dbReference type="RefSeq" id="WP_152870326.1">
    <property type="nucleotide sequence ID" value="NZ_WBSL01000002.1"/>
</dbReference>
<evidence type="ECO:0000313" key="4">
    <source>
        <dbReference type="Proteomes" id="UP000484842"/>
    </source>
</evidence>
<comment type="caution">
    <text evidence="3">The sequence shown here is derived from an EMBL/GenBank/DDBJ whole genome shotgun (WGS) entry which is preliminary data.</text>
</comment>
<accession>A0A7X1NV28</accession>
<organism evidence="3 4">
    <name type="scientific">Deinococcus terrestris</name>
    <dbReference type="NCBI Taxonomy" id="2651870"/>
    <lineage>
        <taxon>Bacteria</taxon>
        <taxon>Thermotogati</taxon>
        <taxon>Deinococcota</taxon>
        <taxon>Deinococci</taxon>
        <taxon>Deinococcales</taxon>
        <taxon>Deinococcaceae</taxon>
        <taxon>Deinococcus</taxon>
    </lineage>
</organism>
<dbReference type="Pfam" id="PF13628">
    <property type="entry name" value="DUF4142"/>
    <property type="match status" value="1"/>
</dbReference>
<evidence type="ECO:0000313" key="3">
    <source>
        <dbReference type="EMBL" id="MPY66331.1"/>
    </source>
</evidence>
<feature type="chain" id="PRO_5030932651" evidence="1">
    <location>
        <begin position="22"/>
        <end position="181"/>
    </location>
</feature>
<dbReference type="PROSITE" id="PS51257">
    <property type="entry name" value="PROKAR_LIPOPROTEIN"/>
    <property type="match status" value="1"/>
</dbReference>
<dbReference type="EMBL" id="WBSL01000002">
    <property type="protein sequence ID" value="MPY66331.1"/>
    <property type="molecule type" value="Genomic_DNA"/>
</dbReference>
<dbReference type="Gene3D" id="1.20.1260.10">
    <property type="match status" value="1"/>
</dbReference>
<feature type="domain" description="DUF4142" evidence="2">
    <location>
        <begin position="28"/>
        <end position="162"/>
    </location>
</feature>
<gene>
    <name evidence="3" type="ORF">F8S09_06410</name>
</gene>
<name>A0A7X1NV28_9DEIO</name>
<dbReference type="InterPro" id="IPR025419">
    <property type="entry name" value="DUF4142"/>
</dbReference>
<dbReference type="Proteomes" id="UP000484842">
    <property type="component" value="Unassembled WGS sequence"/>
</dbReference>
<dbReference type="PANTHER" id="PTHR38593">
    <property type="entry name" value="BLR2558 PROTEIN"/>
    <property type="match status" value="1"/>
</dbReference>
<dbReference type="InterPro" id="IPR012347">
    <property type="entry name" value="Ferritin-like"/>
</dbReference>
<sequence>MLRSSALVLLPLALGSCTMMAPNATTVDGLFLQSVTGSNLFEIQSSQVALNRSTNAQVRTFAQQMINEHTTAQAQVAALASARGVPLPKALPPELQLKVNTLNTLTGSAFDVAYLREQVLGHQFTISIFQNEQTAGRDAGVVAFATQNLPLIERHFQEAQTLLATAQSQTAPAAPATPSTP</sequence>
<keyword evidence="4" id="KW-1185">Reference proteome</keyword>
<dbReference type="PANTHER" id="PTHR38593:SF1">
    <property type="entry name" value="BLR2558 PROTEIN"/>
    <property type="match status" value="1"/>
</dbReference>
<proteinExistence type="predicted"/>
<evidence type="ECO:0000259" key="2">
    <source>
        <dbReference type="Pfam" id="PF13628"/>
    </source>
</evidence>
<keyword evidence="1" id="KW-0732">Signal</keyword>
<protein>
    <submittedName>
        <fullName evidence="3">DUF4142 domain-containing protein</fullName>
    </submittedName>
</protein>
<reference evidence="3 4" key="1">
    <citation type="submission" date="2019-10" db="EMBL/GenBank/DDBJ databases">
        <title>Deinococcus sp. isolated from soil.</title>
        <authorList>
            <person name="Li Y."/>
            <person name="Wang J."/>
        </authorList>
    </citation>
    <scope>NUCLEOTIDE SEQUENCE [LARGE SCALE GENOMIC DNA]</scope>
    <source>
        <strain evidence="3 4">SDU3-2</strain>
    </source>
</reference>
<dbReference type="AlphaFoldDB" id="A0A7X1NV28"/>
<evidence type="ECO:0000256" key="1">
    <source>
        <dbReference type="SAM" id="SignalP"/>
    </source>
</evidence>
<feature type="signal peptide" evidence="1">
    <location>
        <begin position="1"/>
        <end position="21"/>
    </location>
</feature>